<dbReference type="InterPro" id="IPR038352">
    <property type="entry name" value="Imelysin_sf"/>
</dbReference>
<keyword evidence="8 10" id="KW-0472">Membrane</keyword>
<evidence type="ECO:0000256" key="5">
    <source>
        <dbReference type="ARBA" id="ARBA00022692"/>
    </source>
</evidence>
<comment type="similarity">
    <text evidence="4">Belongs to the oxidase-dependent Fe transporter (OFeT) (TC 9.A.10.1) family.</text>
</comment>
<dbReference type="PANTHER" id="PTHR39192:SF1">
    <property type="entry name" value="IRON UPTAKE SYSTEM COMPONENT EFEO"/>
    <property type="match status" value="1"/>
</dbReference>
<dbReference type="PANTHER" id="PTHR39192">
    <property type="entry name" value="IRON UPTAKE SYSTEM COMPONENT EFEO"/>
    <property type="match status" value="1"/>
</dbReference>
<evidence type="ECO:0000256" key="3">
    <source>
        <dbReference type="ARBA" id="ARBA00005989"/>
    </source>
</evidence>
<evidence type="ECO:0000256" key="4">
    <source>
        <dbReference type="ARBA" id="ARBA00008333"/>
    </source>
</evidence>
<sequence length="431" mass="45397">MSIAFGALLTFGPRGLTFAAQEAIGGGLSIAAVALVTWMVFWMARIARSLGSELRSQVDKMADGAAWGLVVVAALAVGREGLETTLFLGAAAQAAGQSTQPPIGALLGLAAAAGIGYLLHRGVRKVSLSRFFTWTGVGLIVIAGGVLAYGIHDLQEAGILPGLHSLAFDDSAAIPPSSWYGTLLKGTLNLSPATTWLEAGAWLLYVVPVLILYIRANSSAPGTPSGAGKDSARTSQAAEAAESFGDLDPKLDAREADLEPGKEWTGWHRAEKDPFRPTGYTALTSAERAPTVALSADKLGNGAKELLDEVARGKVTGEEEVWSHTDLWDFQANVDGARIVYENLKPALTQKDAALAASLDDKFTALQAELKKHAKGDGFAYYNELSPAQIQSLATLADALGEPLFKLTSAVSCCERHRKTPARPLTSRRAC</sequence>
<dbReference type="RefSeq" id="WP_376954923.1">
    <property type="nucleotide sequence ID" value="NZ_BAABED010000001.1"/>
</dbReference>
<comment type="subcellular location">
    <subcellularLocation>
        <location evidence="2">Cell envelope</location>
    </subcellularLocation>
    <subcellularLocation>
        <location evidence="1">Membrane</location>
        <topology evidence="1">Multi-pass membrane protein</topology>
    </subcellularLocation>
</comment>
<evidence type="ECO:0000256" key="6">
    <source>
        <dbReference type="ARBA" id="ARBA00022729"/>
    </source>
</evidence>
<dbReference type="Gene3D" id="1.20.1420.20">
    <property type="entry name" value="M75 peptidase, HXXE motif"/>
    <property type="match status" value="1"/>
</dbReference>
<dbReference type="InterPro" id="IPR004923">
    <property type="entry name" value="FTR1/Fip1/EfeU"/>
</dbReference>
<gene>
    <name evidence="12" type="primary">efeU</name>
    <name evidence="12" type="ORF">ACFFPI_17650</name>
</gene>
<evidence type="ECO:0000259" key="11">
    <source>
        <dbReference type="Pfam" id="PF09375"/>
    </source>
</evidence>
<keyword evidence="5 10" id="KW-0812">Transmembrane</keyword>
<evidence type="ECO:0000313" key="13">
    <source>
        <dbReference type="Proteomes" id="UP001589536"/>
    </source>
</evidence>
<evidence type="ECO:0000256" key="1">
    <source>
        <dbReference type="ARBA" id="ARBA00004141"/>
    </source>
</evidence>
<evidence type="ECO:0000313" key="12">
    <source>
        <dbReference type="EMBL" id="MFB9715924.1"/>
    </source>
</evidence>
<proteinExistence type="inferred from homology"/>
<comment type="caution">
    <text evidence="12">The sequence shown here is derived from an EMBL/GenBank/DDBJ whole genome shotgun (WGS) entry which is preliminary data.</text>
</comment>
<comment type="similarity">
    <text evidence="3">Belongs to the EfeM/EfeO family.</text>
</comment>
<dbReference type="InterPro" id="IPR050894">
    <property type="entry name" value="EfeM/EfeO_iron_uptake"/>
</dbReference>
<feature type="transmembrane region" description="Helical" evidence="10">
    <location>
        <begin position="193"/>
        <end position="214"/>
    </location>
</feature>
<protein>
    <submittedName>
        <fullName evidence="12">Iron uptake transporter permease EfeU</fullName>
    </submittedName>
</protein>
<evidence type="ECO:0000256" key="2">
    <source>
        <dbReference type="ARBA" id="ARBA00004196"/>
    </source>
</evidence>
<evidence type="ECO:0000256" key="7">
    <source>
        <dbReference type="ARBA" id="ARBA00022989"/>
    </source>
</evidence>
<dbReference type="Proteomes" id="UP001589536">
    <property type="component" value="Unassembled WGS sequence"/>
</dbReference>
<feature type="transmembrane region" description="Helical" evidence="10">
    <location>
        <begin position="65"/>
        <end position="82"/>
    </location>
</feature>
<feature type="transmembrane region" description="Helical" evidence="10">
    <location>
        <begin position="29"/>
        <end position="44"/>
    </location>
</feature>
<keyword evidence="6" id="KW-0732">Signal</keyword>
<feature type="transmembrane region" description="Helical" evidence="10">
    <location>
        <begin position="102"/>
        <end position="119"/>
    </location>
</feature>
<feature type="region of interest" description="Disordered" evidence="9">
    <location>
        <begin position="220"/>
        <end position="250"/>
    </location>
</feature>
<organism evidence="12 13">
    <name type="scientific">Arthrobacter methylotrophus</name>
    <dbReference type="NCBI Taxonomy" id="121291"/>
    <lineage>
        <taxon>Bacteria</taxon>
        <taxon>Bacillati</taxon>
        <taxon>Actinomycetota</taxon>
        <taxon>Actinomycetes</taxon>
        <taxon>Micrococcales</taxon>
        <taxon>Micrococcaceae</taxon>
        <taxon>Arthrobacter</taxon>
    </lineage>
</organism>
<accession>A0ABV5UUR1</accession>
<dbReference type="InterPro" id="IPR018976">
    <property type="entry name" value="Imelysin-like"/>
</dbReference>
<keyword evidence="7 10" id="KW-1133">Transmembrane helix</keyword>
<feature type="domain" description="Imelysin-like" evidence="11">
    <location>
        <begin position="295"/>
        <end position="404"/>
    </location>
</feature>
<evidence type="ECO:0000256" key="10">
    <source>
        <dbReference type="SAM" id="Phobius"/>
    </source>
</evidence>
<reference evidence="12 13" key="1">
    <citation type="submission" date="2024-09" db="EMBL/GenBank/DDBJ databases">
        <authorList>
            <person name="Sun Q."/>
            <person name="Mori K."/>
        </authorList>
    </citation>
    <scope>NUCLEOTIDE SEQUENCE [LARGE SCALE GENOMIC DNA]</scope>
    <source>
        <strain evidence="12 13">JCM 13519</strain>
    </source>
</reference>
<name>A0ABV5UUR1_9MICC</name>
<evidence type="ECO:0000256" key="8">
    <source>
        <dbReference type="ARBA" id="ARBA00023136"/>
    </source>
</evidence>
<dbReference type="NCBIfam" id="NF041756">
    <property type="entry name" value="EfeU"/>
    <property type="match status" value="1"/>
</dbReference>
<dbReference type="InterPro" id="IPR034981">
    <property type="entry name" value="Imelysin-like_EfeO/Algp7"/>
</dbReference>
<feature type="transmembrane region" description="Helical" evidence="10">
    <location>
        <begin position="131"/>
        <end position="151"/>
    </location>
</feature>
<evidence type="ECO:0000256" key="9">
    <source>
        <dbReference type="SAM" id="MobiDB-lite"/>
    </source>
</evidence>
<dbReference type="Pfam" id="PF03239">
    <property type="entry name" value="FTR1"/>
    <property type="match status" value="1"/>
</dbReference>
<keyword evidence="13" id="KW-1185">Reference proteome</keyword>
<dbReference type="EMBL" id="JBHMBH010000039">
    <property type="protein sequence ID" value="MFB9715924.1"/>
    <property type="molecule type" value="Genomic_DNA"/>
</dbReference>
<dbReference type="Pfam" id="PF09375">
    <property type="entry name" value="Peptidase_M75"/>
    <property type="match status" value="1"/>
</dbReference>
<dbReference type="CDD" id="cd14656">
    <property type="entry name" value="Imelysin-like_EfeO"/>
    <property type="match status" value="1"/>
</dbReference>